<feature type="compositionally biased region" description="Polar residues" evidence="1">
    <location>
        <begin position="72"/>
        <end position="87"/>
    </location>
</feature>
<organism evidence="2 3">
    <name type="scientific">Arctia plantaginis</name>
    <name type="common">Wood tiger moth</name>
    <name type="synonym">Phalaena plantaginis</name>
    <dbReference type="NCBI Taxonomy" id="874455"/>
    <lineage>
        <taxon>Eukaryota</taxon>
        <taxon>Metazoa</taxon>
        <taxon>Ecdysozoa</taxon>
        <taxon>Arthropoda</taxon>
        <taxon>Hexapoda</taxon>
        <taxon>Insecta</taxon>
        <taxon>Pterygota</taxon>
        <taxon>Neoptera</taxon>
        <taxon>Endopterygota</taxon>
        <taxon>Lepidoptera</taxon>
        <taxon>Glossata</taxon>
        <taxon>Ditrysia</taxon>
        <taxon>Noctuoidea</taxon>
        <taxon>Erebidae</taxon>
        <taxon>Arctiinae</taxon>
        <taxon>Arctia</taxon>
    </lineage>
</organism>
<gene>
    <name evidence="2" type="ORF">APLA_LOCUS14652</name>
</gene>
<dbReference type="OrthoDB" id="196717at2759"/>
<reference evidence="2 3" key="1">
    <citation type="submission" date="2020-04" db="EMBL/GenBank/DDBJ databases">
        <authorList>
            <person name="Wallbank WR R."/>
            <person name="Pardo Diaz C."/>
            <person name="Kozak K."/>
            <person name="Martin S."/>
            <person name="Jiggins C."/>
            <person name="Moest M."/>
            <person name="Warren A I."/>
            <person name="Byers J.R.P. K."/>
            <person name="Montejo-Kovacevich G."/>
            <person name="Yen C E."/>
        </authorList>
    </citation>
    <scope>NUCLEOTIDE SEQUENCE [LARGE SCALE GENOMIC DNA]</scope>
</reference>
<dbReference type="Proteomes" id="UP000494256">
    <property type="component" value="Unassembled WGS sequence"/>
</dbReference>
<name>A0A8S1AWZ2_ARCPL</name>
<proteinExistence type="predicted"/>
<comment type="caution">
    <text evidence="2">The sequence shown here is derived from an EMBL/GenBank/DDBJ whole genome shotgun (WGS) entry which is preliminary data.</text>
</comment>
<feature type="region of interest" description="Disordered" evidence="1">
    <location>
        <begin position="61"/>
        <end position="142"/>
    </location>
</feature>
<accession>A0A8S1AWZ2</accession>
<protein>
    <submittedName>
        <fullName evidence="2">Uncharacterized protein</fullName>
    </submittedName>
</protein>
<dbReference type="EMBL" id="CADEBD010000422">
    <property type="protein sequence ID" value="CAB3254331.1"/>
    <property type="molecule type" value="Genomic_DNA"/>
</dbReference>
<evidence type="ECO:0000256" key="1">
    <source>
        <dbReference type="SAM" id="MobiDB-lite"/>
    </source>
</evidence>
<dbReference type="AlphaFoldDB" id="A0A8S1AWZ2"/>
<evidence type="ECO:0000313" key="3">
    <source>
        <dbReference type="Proteomes" id="UP000494256"/>
    </source>
</evidence>
<sequence>MSEEGSEESPLRPKRKIKKVMVLSDEGSDSSGSSVVCAGTHDVNARSLNCGTPRVTVILRGGPPIVSDLPKPTTSSIKPLDKTTSPRTAAGPSHVAPTCAPGGVGGAPRAPRRRGTGPFPPPSGGGPCRSAPGGPGHTTLVFFGDPKSTRIFFLKEDEHGVSEPPATPVGS</sequence>
<evidence type="ECO:0000313" key="2">
    <source>
        <dbReference type="EMBL" id="CAB3254331.1"/>
    </source>
</evidence>